<reference evidence="2 3" key="1">
    <citation type="journal article" date="2018" name="Arch. Microbiol.">
        <title>New insights into the metabolic potential of the phototrophic purple bacterium Rhodopila globiformis DSM 161(T) from its draft genome sequence and evidence for a vanadium-dependent nitrogenase.</title>
        <authorList>
            <person name="Imhoff J.F."/>
            <person name="Rahn T."/>
            <person name="Kunzel S."/>
            <person name="Neulinger S.C."/>
        </authorList>
    </citation>
    <scope>NUCLEOTIDE SEQUENCE [LARGE SCALE GENOMIC DNA]</scope>
    <source>
        <strain evidence="2 3">DSM 161</strain>
    </source>
</reference>
<proteinExistence type="predicted"/>
<feature type="chain" id="PRO_5015552967" description="DUF3224 domain-containing protein" evidence="1">
    <location>
        <begin position="42"/>
        <end position="191"/>
    </location>
</feature>
<dbReference type="Proteomes" id="UP000239724">
    <property type="component" value="Unassembled WGS sequence"/>
</dbReference>
<evidence type="ECO:0008006" key="4">
    <source>
        <dbReference type="Google" id="ProtNLM"/>
    </source>
</evidence>
<accession>A0A2S6N486</accession>
<protein>
    <recommendedName>
        <fullName evidence="4">DUF3224 domain-containing protein</fullName>
    </recommendedName>
</protein>
<keyword evidence="3" id="KW-1185">Reference proteome</keyword>
<feature type="signal peptide" evidence="1">
    <location>
        <begin position="1"/>
        <end position="41"/>
    </location>
</feature>
<sequence length="191" mass="20109">MRPRTSLLSAPRMHLVRKSIACSAIALASVGAATLATPATAQELQFSGPEIMTQVEVHMVAAAGGSGQVYGVAKWIGAASLPGLFDSMHETSIEGFQFDANRKQGEARGSLFRTNNDGTMAGSYKVNFSVTKDEKGQFKGSSEGTFEITDGTGRFAHVRGHGTGKGSFEGPNYSGQLNLTVTGFEKRASAQ</sequence>
<evidence type="ECO:0000313" key="3">
    <source>
        <dbReference type="Proteomes" id="UP000239724"/>
    </source>
</evidence>
<comment type="caution">
    <text evidence="2">The sequence shown here is derived from an EMBL/GenBank/DDBJ whole genome shotgun (WGS) entry which is preliminary data.</text>
</comment>
<organism evidence="2 3">
    <name type="scientific">Rhodopila globiformis</name>
    <name type="common">Rhodopseudomonas globiformis</name>
    <dbReference type="NCBI Taxonomy" id="1071"/>
    <lineage>
        <taxon>Bacteria</taxon>
        <taxon>Pseudomonadati</taxon>
        <taxon>Pseudomonadota</taxon>
        <taxon>Alphaproteobacteria</taxon>
        <taxon>Acetobacterales</taxon>
        <taxon>Acetobacteraceae</taxon>
        <taxon>Rhodopila</taxon>
    </lineage>
</organism>
<evidence type="ECO:0000313" key="2">
    <source>
        <dbReference type="EMBL" id="PPQ29435.1"/>
    </source>
</evidence>
<dbReference type="AlphaFoldDB" id="A0A2S6N486"/>
<keyword evidence="1" id="KW-0732">Signal</keyword>
<gene>
    <name evidence="2" type="ORF">CCS01_21700</name>
</gene>
<evidence type="ECO:0000256" key="1">
    <source>
        <dbReference type="SAM" id="SignalP"/>
    </source>
</evidence>
<name>A0A2S6N486_RHOGL</name>
<dbReference type="EMBL" id="NHRY01000227">
    <property type="protein sequence ID" value="PPQ29435.1"/>
    <property type="molecule type" value="Genomic_DNA"/>
</dbReference>